<keyword evidence="3" id="KW-0238">DNA-binding</keyword>
<organism evidence="8 9">
    <name type="scientific">Metabacillus rhizolycopersici</name>
    <dbReference type="NCBI Taxonomy" id="2875709"/>
    <lineage>
        <taxon>Bacteria</taxon>
        <taxon>Bacillati</taxon>
        <taxon>Bacillota</taxon>
        <taxon>Bacilli</taxon>
        <taxon>Bacillales</taxon>
        <taxon>Bacillaceae</taxon>
        <taxon>Metabacillus</taxon>
    </lineage>
</organism>
<keyword evidence="2" id="KW-0815">Transposition</keyword>
<feature type="compositionally biased region" description="Basic residues" evidence="5">
    <location>
        <begin position="306"/>
        <end position="321"/>
    </location>
</feature>
<evidence type="ECO:0000256" key="2">
    <source>
        <dbReference type="ARBA" id="ARBA00022578"/>
    </source>
</evidence>
<feature type="region of interest" description="Disordered" evidence="5">
    <location>
        <begin position="301"/>
        <end position="323"/>
    </location>
</feature>
<feature type="domain" description="Probable transposase IS891/IS1136/IS1341" evidence="6">
    <location>
        <begin position="194"/>
        <end position="301"/>
    </location>
</feature>
<accession>A0ABS7UYK7</accession>
<dbReference type="NCBIfam" id="NF040570">
    <property type="entry name" value="guided_TnpB"/>
    <property type="match status" value="1"/>
</dbReference>
<reference evidence="8" key="1">
    <citation type="submission" date="2024-05" db="EMBL/GenBank/DDBJ databases">
        <title>Metabacillus sp. nov., isolated from the rhizosphere soil of tomato plants.</title>
        <authorList>
            <person name="Ma R."/>
        </authorList>
    </citation>
    <scope>NUCLEOTIDE SEQUENCE</scope>
    <source>
        <strain evidence="8">DBTR6</strain>
    </source>
</reference>
<name>A0ABS7UYK7_9BACI</name>
<dbReference type="Pfam" id="PF07282">
    <property type="entry name" value="Cas12f1-like_TNB"/>
    <property type="match status" value="1"/>
</dbReference>
<dbReference type="InterPro" id="IPR010095">
    <property type="entry name" value="Cas12f1-like_TNB"/>
</dbReference>
<evidence type="ECO:0000313" key="9">
    <source>
        <dbReference type="Proteomes" id="UP001165287"/>
    </source>
</evidence>
<keyword evidence="4" id="KW-0233">DNA recombination</keyword>
<evidence type="ECO:0000259" key="7">
    <source>
        <dbReference type="Pfam" id="PF07282"/>
    </source>
</evidence>
<feature type="domain" description="Cas12f1-like TNB" evidence="7">
    <location>
        <begin position="329"/>
        <end position="391"/>
    </location>
</feature>
<dbReference type="EMBL" id="JAIQUM010000108">
    <property type="protein sequence ID" value="MBZ5753413.1"/>
    <property type="molecule type" value="Genomic_DNA"/>
</dbReference>
<comment type="similarity">
    <text evidence="1">In the C-terminal section; belongs to the transposase 35 family.</text>
</comment>
<protein>
    <submittedName>
        <fullName evidence="8">Transposase</fullName>
    </submittedName>
</protein>
<evidence type="ECO:0000256" key="1">
    <source>
        <dbReference type="ARBA" id="ARBA00008761"/>
    </source>
</evidence>
<evidence type="ECO:0000256" key="3">
    <source>
        <dbReference type="ARBA" id="ARBA00023125"/>
    </source>
</evidence>
<sequence length="444" mass="52273">MFVTHSFKIPYDEKLYSELRFMQREAASVWNDIVREATSYYFAFKKWLSKTEIQTVRKQTYNLHSQTVQAIADKYEANRETIRKLRKTNKKAKYPWKRKYYYCIPLKKASMDISIETIKIKKSEYELSLPELLIKKKKKNWNEKYPKKNKSISIPNLSKENLKNCNYAEVVWRNGAYWFCYSVSEPEKDISSLKFKVAGGDLGEIHAITVATEDKALLLSGRAMRSISQFRAKALADLSKKMSRCKKGSRQWKKYKKARVRIRQKTKNSLEELEHKTTKEVVSFLEKENVTNLVIGNVSGIEKNTKKNGKKKRKNTKKRRQQLSLWNQGKIKQKLKYKAQLKGITVEETEESYTSQDCTFCGSRHQASGRNFKCSVHKTEIHRDINGAKNMARKKYHMEIKPLISVLYKQPVWYKRFLSMEERQKTKHPNDKPKKEKSIAVRTA</sequence>
<comment type="caution">
    <text evidence="8">The sequence shown here is derived from an EMBL/GenBank/DDBJ whole genome shotgun (WGS) entry which is preliminary data.</text>
</comment>
<gene>
    <name evidence="8" type="ORF">K9V48_25105</name>
</gene>
<dbReference type="Proteomes" id="UP001165287">
    <property type="component" value="Unassembled WGS sequence"/>
</dbReference>
<dbReference type="InterPro" id="IPR001959">
    <property type="entry name" value="Transposase"/>
</dbReference>
<keyword evidence="9" id="KW-1185">Reference proteome</keyword>
<feature type="region of interest" description="Disordered" evidence="5">
    <location>
        <begin position="422"/>
        <end position="444"/>
    </location>
</feature>
<dbReference type="RefSeq" id="WP_224141835.1">
    <property type="nucleotide sequence ID" value="NZ_JAIQUM010000108.1"/>
</dbReference>
<evidence type="ECO:0000259" key="6">
    <source>
        <dbReference type="Pfam" id="PF01385"/>
    </source>
</evidence>
<evidence type="ECO:0000256" key="5">
    <source>
        <dbReference type="SAM" id="MobiDB-lite"/>
    </source>
</evidence>
<evidence type="ECO:0000256" key="4">
    <source>
        <dbReference type="ARBA" id="ARBA00023172"/>
    </source>
</evidence>
<evidence type="ECO:0000313" key="8">
    <source>
        <dbReference type="EMBL" id="MBZ5753413.1"/>
    </source>
</evidence>
<dbReference type="NCBIfam" id="TIGR01766">
    <property type="entry name" value="IS200/IS605 family accessory protein TnpB-like domain"/>
    <property type="match status" value="1"/>
</dbReference>
<proteinExistence type="inferred from homology"/>
<dbReference type="Pfam" id="PF01385">
    <property type="entry name" value="OrfB_IS605"/>
    <property type="match status" value="1"/>
</dbReference>